<dbReference type="SUPFAM" id="SSF64182">
    <property type="entry name" value="DHH phosphoesterases"/>
    <property type="match status" value="1"/>
</dbReference>
<protein>
    <submittedName>
        <fullName evidence="1">Single-stranded-DNA-specific exonuclease RecJ</fullName>
    </submittedName>
</protein>
<feature type="non-terminal residue" evidence="1">
    <location>
        <position position="1"/>
    </location>
</feature>
<accession>T1CE27</accession>
<keyword evidence="1" id="KW-0540">Nuclease</keyword>
<dbReference type="AlphaFoldDB" id="T1CE27"/>
<evidence type="ECO:0000313" key="1">
    <source>
        <dbReference type="EMBL" id="EQD80752.1"/>
    </source>
</evidence>
<keyword evidence="1" id="KW-0269">Exonuclease</keyword>
<comment type="caution">
    <text evidence="1">The sequence shown here is derived from an EMBL/GenBank/DDBJ whole genome shotgun (WGS) entry which is preliminary data.</text>
</comment>
<proteinExistence type="predicted"/>
<reference evidence="1" key="1">
    <citation type="submission" date="2013-08" db="EMBL/GenBank/DDBJ databases">
        <authorList>
            <person name="Mendez C."/>
            <person name="Richter M."/>
            <person name="Ferrer M."/>
            <person name="Sanchez J."/>
        </authorList>
    </citation>
    <scope>NUCLEOTIDE SEQUENCE</scope>
</reference>
<dbReference type="EMBL" id="AUZX01000418">
    <property type="protein sequence ID" value="EQD80752.1"/>
    <property type="molecule type" value="Genomic_DNA"/>
</dbReference>
<reference evidence="1" key="2">
    <citation type="journal article" date="2014" name="ISME J.">
        <title>Microbial stratification in low pH oxic and suboxic macroscopic growths along an acid mine drainage.</title>
        <authorList>
            <person name="Mendez-Garcia C."/>
            <person name="Mesa V."/>
            <person name="Sprenger R.R."/>
            <person name="Richter M."/>
            <person name="Diez M.S."/>
            <person name="Solano J."/>
            <person name="Bargiela R."/>
            <person name="Golyshina O.V."/>
            <person name="Manteca A."/>
            <person name="Ramos J.L."/>
            <person name="Gallego J.R."/>
            <person name="Llorente I."/>
            <person name="Martins Dos Santos V.A."/>
            <person name="Jensen O.N."/>
            <person name="Pelaez A.I."/>
            <person name="Sanchez J."/>
            <person name="Ferrer M."/>
        </authorList>
    </citation>
    <scope>NUCLEOTIDE SEQUENCE</scope>
</reference>
<sequence>EEMCASTLTWLFTVFLDPVNWDNAPWGLSGAIADRQHVGGFRGLNARLTEEASKRSLIVQRPGLALFGRTIGEALARSIDPYFAGLSGQPEAVARHARGLGIEPDCLLSSLGPAELARLTEDLRAWLVAHRVLPEFVAILDQRRWFVPALGMDAEELANLQNATGRVGTPGVGVALALGDAGALQRAREAEGT</sequence>
<feature type="non-terminal residue" evidence="1">
    <location>
        <position position="193"/>
    </location>
</feature>
<name>T1CE27_9ZZZZ</name>
<dbReference type="GO" id="GO:0004527">
    <property type="term" value="F:exonuclease activity"/>
    <property type="evidence" value="ECO:0007669"/>
    <property type="project" value="UniProtKB-KW"/>
</dbReference>
<organism evidence="1">
    <name type="scientific">mine drainage metagenome</name>
    <dbReference type="NCBI Taxonomy" id="410659"/>
    <lineage>
        <taxon>unclassified sequences</taxon>
        <taxon>metagenomes</taxon>
        <taxon>ecological metagenomes</taxon>
    </lineage>
</organism>
<keyword evidence="1" id="KW-0378">Hydrolase</keyword>
<dbReference type="InterPro" id="IPR038763">
    <property type="entry name" value="DHH_sf"/>
</dbReference>
<gene>
    <name evidence="1" type="ORF">B1A_00561</name>
</gene>